<evidence type="ECO:0000313" key="2">
    <source>
        <dbReference type="EMBL" id="BEI92738.1"/>
    </source>
</evidence>
<feature type="signal peptide" evidence="1">
    <location>
        <begin position="1"/>
        <end position="16"/>
    </location>
</feature>
<proteinExistence type="predicted"/>
<name>A0AA48L6A8_9TREE</name>
<gene>
    <name evidence="2" type="ORF">CcaverHIS019_0503660</name>
</gene>
<accession>A0AA48L6A8</accession>
<reference evidence="2" key="1">
    <citation type="journal article" date="2023" name="BMC Genomics">
        <title>Chromosome-level genome assemblies of Cutaneotrichosporon spp. (Trichosporonales, Basidiomycota) reveal imbalanced evolution between nucleotide sequences and chromosome synteny.</title>
        <authorList>
            <person name="Kobayashi Y."/>
            <person name="Kayamori A."/>
            <person name="Aoki K."/>
            <person name="Shiwa Y."/>
            <person name="Matsutani M."/>
            <person name="Fujita N."/>
            <person name="Sugita T."/>
            <person name="Iwasaki W."/>
            <person name="Tanaka N."/>
            <person name="Takashima M."/>
        </authorList>
    </citation>
    <scope>NUCLEOTIDE SEQUENCE</scope>
    <source>
        <strain evidence="2">HIS019</strain>
    </source>
</reference>
<evidence type="ECO:0000313" key="3">
    <source>
        <dbReference type="Proteomes" id="UP001233271"/>
    </source>
</evidence>
<organism evidence="2 3">
    <name type="scientific">Cutaneotrichosporon cavernicola</name>
    <dbReference type="NCBI Taxonomy" id="279322"/>
    <lineage>
        <taxon>Eukaryota</taxon>
        <taxon>Fungi</taxon>
        <taxon>Dikarya</taxon>
        <taxon>Basidiomycota</taxon>
        <taxon>Agaricomycotina</taxon>
        <taxon>Tremellomycetes</taxon>
        <taxon>Trichosporonales</taxon>
        <taxon>Trichosporonaceae</taxon>
        <taxon>Cutaneotrichosporon</taxon>
    </lineage>
</organism>
<protein>
    <submittedName>
        <fullName evidence="2">Uncharacterized protein</fullName>
    </submittedName>
</protein>
<keyword evidence="3" id="KW-1185">Reference proteome</keyword>
<dbReference type="EMBL" id="AP028216">
    <property type="protein sequence ID" value="BEI92738.1"/>
    <property type="molecule type" value="Genomic_DNA"/>
</dbReference>
<dbReference type="GeneID" id="85496608"/>
<dbReference type="RefSeq" id="XP_060458003.1">
    <property type="nucleotide sequence ID" value="XM_060601517.1"/>
</dbReference>
<dbReference type="Proteomes" id="UP001233271">
    <property type="component" value="Chromosome 5"/>
</dbReference>
<evidence type="ECO:0000256" key="1">
    <source>
        <dbReference type="SAM" id="SignalP"/>
    </source>
</evidence>
<keyword evidence="1" id="KW-0732">Signal</keyword>
<sequence length="183" mass="17269">MKISALILPFLALAMAAPSPGRGHAVSGDDVPADLKGVFRIVGDVVVGPGGYFDSTGFHEGEYHGKRELEARFLLTWKLLKLKGWKFGHGGLNPPGGGCWGSGGWGSCGGGGGGCSGGNCGGGGGGGCESGNCGGGGGGCEGGNCGGGGGCESGNCGGGGGGDGGHGGGHGGCKGKNCGKPGW</sequence>
<dbReference type="KEGG" id="ccac:CcaHIS019_0503660"/>
<feature type="chain" id="PRO_5041275277" evidence="1">
    <location>
        <begin position="17"/>
        <end position="183"/>
    </location>
</feature>
<dbReference type="AlphaFoldDB" id="A0AA48L6A8"/>